<evidence type="ECO:0000313" key="8">
    <source>
        <dbReference type="Proteomes" id="UP001632038"/>
    </source>
</evidence>
<dbReference type="PANTHER" id="PTHR31384:SF94">
    <property type="entry name" value="AUXIN RESPONSE FACTOR 17"/>
    <property type="match status" value="1"/>
</dbReference>
<protein>
    <recommendedName>
        <fullName evidence="6">TF-B3 domain-containing protein</fullName>
    </recommendedName>
</protein>
<evidence type="ECO:0000256" key="2">
    <source>
        <dbReference type="ARBA" id="ARBA00023015"/>
    </source>
</evidence>
<keyword evidence="3" id="KW-0238">DNA-binding</keyword>
<accession>A0ABD3CWT3</accession>
<dbReference type="PROSITE" id="PS50863">
    <property type="entry name" value="B3"/>
    <property type="match status" value="1"/>
</dbReference>
<comment type="subcellular location">
    <subcellularLocation>
        <location evidence="1">Nucleus</location>
    </subcellularLocation>
</comment>
<reference evidence="8" key="1">
    <citation type="journal article" date="2024" name="IScience">
        <title>Strigolactones Initiate the Formation of Haustorium-like Structures in Castilleja.</title>
        <authorList>
            <person name="Buerger M."/>
            <person name="Peterson D."/>
            <person name="Chory J."/>
        </authorList>
    </citation>
    <scope>NUCLEOTIDE SEQUENCE [LARGE SCALE GENOMIC DNA]</scope>
</reference>
<gene>
    <name evidence="7" type="ORF">CASFOL_021103</name>
</gene>
<sequence length="212" mass="23536">MATVPATVEAVWVAIAGPVNIPAPNRYVYFYPNGDIASRMSRSGILCRLVSVSELAYDRRSQQPVIDFFLQPLNEVGPAVPPMQAPALPAPPMQAPPPPPINAVEEPRVSCHVKVLTMTDVGGKQGLTLPVICSNDVFPVKLREDDDFRMITLTDPIGGDWVFKQKRTRDGQSLTTGWKNYLEGKNVVKDDEIVFKRINDSVFFGIRTKKMR</sequence>
<dbReference type="SUPFAM" id="SSF101936">
    <property type="entry name" value="DNA-binding pseudobarrel domain"/>
    <property type="match status" value="1"/>
</dbReference>
<dbReference type="Gene3D" id="2.40.330.10">
    <property type="entry name" value="DNA-binding pseudobarrel domain"/>
    <property type="match status" value="1"/>
</dbReference>
<dbReference type="CDD" id="cd10017">
    <property type="entry name" value="B3_DNA"/>
    <property type="match status" value="1"/>
</dbReference>
<feature type="domain" description="TF-B3" evidence="6">
    <location>
        <begin position="112"/>
        <end position="210"/>
    </location>
</feature>
<evidence type="ECO:0000256" key="5">
    <source>
        <dbReference type="ARBA" id="ARBA00023242"/>
    </source>
</evidence>
<dbReference type="EMBL" id="JAVIJP010000028">
    <property type="protein sequence ID" value="KAL3634049.1"/>
    <property type="molecule type" value="Genomic_DNA"/>
</dbReference>
<evidence type="ECO:0000259" key="6">
    <source>
        <dbReference type="PROSITE" id="PS50863"/>
    </source>
</evidence>
<dbReference type="Proteomes" id="UP001632038">
    <property type="component" value="Unassembled WGS sequence"/>
</dbReference>
<keyword evidence="5" id="KW-0539">Nucleus</keyword>
<dbReference type="SMART" id="SM01019">
    <property type="entry name" value="B3"/>
    <property type="match status" value="1"/>
</dbReference>
<keyword evidence="4" id="KW-0804">Transcription</keyword>
<evidence type="ECO:0000256" key="3">
    <source>
        <dbReference type="ARBA" id="ARBA00023125"/>
    </source>
</evidence>
<organism evidence="7 8">
    <name type="scientific">Castilleja foliolosa</name>
    <dbReference type="NCBI Taxonomy" id="1961234"/>
    <lineage>
        <taxon>Eukaryota</taxon>
        <taxon>Viridiplantae</taxon>
        <taxon>Streptophyta</taxon>
        <taxon>Embryophyta</taxon>
        <taxon>Tracheophyta</taxon>
        <taxon>Spermatophyta</taxon>
        <taxon>Magnoliopsida</taxon>
        <taxon>eudicotyledons</taxon>
        <taxon>Gunneridae</taxon>
        <taxon>Pentapetalae</taxon>
        <taxon>asterids</taxon>
        <taxon>lamiids</taxon>
        <taxon>Lamiales</taxon>
        <taxon>Orobanchaceae</taxon>
        <taxon>Pedicularideae</taxon>
        <taxon>Castillejinae</taxon>
        <taxon>Castilleja</taxon>
    </lineage>
</organism>
<dbReference type="InterPro" id="IPR044835">
    <property type="entry name" value="ARF_plant"/>
</dbReference>
<proteinExistence type="predicted"/>
<evidence type="ECO:0000256" key="4">
    <source>
        <dbReference type="ARBA" id="ARBA00023163"/>
    </source>
</evidence>
<dbReference type="PANTHER" id="PTHR31384">
    <property type="entry name" value="AUXIN RESPONSE FACTOR 4-RELATED"/>
    <property type="match status" value="1"/>
</dbReference>
<comment type="caution">
    <text evidence="7">The sequence shown here is derived from an EMBL/GenBank/DDBJ whole genome shotgun (WGS) entry which is preliminary data.</text>
</comment>
<dbReference type="InterPro" id="IPR015300">
    <property type="entry name" value="DNA-bd_pseudobarrel_sf"/>
</dbReference>
<dbReference type="InterPro" id="IPR003340">
    <property type="entry name" value="B3_DNA-bd"/>
</dbReference>
<dbReference type="GO" id="GO:0003677">
    <property type="term" value="F:DNA binding"/>
    <property type="evidence" value="ECO:0007669"/>
    <property type="project" value="UniProtKB-KW"/>
</dbReference>
<evidence type="ECO:0000313" key="7">
    <source>
        <dbReference type="EMBL" id="KAL3634049.1"/>
    </source>
</evidence>
<evidence type="ECO:0000256" key="1">
    <source>
        <dbReference type="ARBA" id="ARBA00004123"/>
    </source>
</evidence>
<name>A0ABD3CWT3_9LAMI</name>
<dbReference type="Pfam" id="PF02362">
    <property type="entry name" value="B3"/>
    <property type="match status" value="1"/>
</dbReference>
<dbReference type="GO" id="GO:0005634">
    <property type="term" value="C:nucleus"/>
    <property type="evidence" value="ECO:0007669"/>
    <property type="project" value="UniProtKB-SubCell"/>
</dbReference>
<keyword evidence="8" id="KW-1185">Reference proteome</keyword>
<dbReference type="AlphaFoldDB" id="A0ABD3CWT3"/>
<keyword evidence="2" id="KW-0805">Transcription regulation</keyword>